<dbReference type="PROSITE" id="PS00211">
    <property type="entry name" value="ABC_TRANSPORTER_1"/>
    <property type="match status" value="1"/>
</dbReference>
<dbReference type="InterPro" id="IPR003593">
    <property type="entry name" value="AAA+_ATPase"/>
</dbReference>
<dbReference type="OrthoDB" id="9806127at2"/>
<comment type="similarity">
    <text evidence="13">Belongs to the ABC transporter superfamily. Siderophore-Fe(3+) uptake transporter (SIUT) (TC 3.A.1.21) family.</text>
</comment>
<feature type="transmembrane region" description="Helical" evidence="16">
    <location>
        <begin position="307"/>
        <end position="331"/>
    </location>
</feature>
<keyword evidence="7" id="KW-0788">Thiol protease</keyword>
<evidence type="ECO:0000313" key="21">
    <source>
        <dbReference type="Proteomes" id="UP000247591"/>
    </source>
</evidence>
<evidence type="ECO:0000256" key="1">
    <source>
        <dbReference type="ARBA" id="ARBA00004429"/>
    </source>
</evidence>
<dbReference type="InterPro" id="IPR005074">
    <property type="entry name" value="Peptidase_C39"/>
</dbReference>
<evidence type="ECO:0000256" key="8">
    <source>
        <dbReference type="ARBA" id="ARBA00022840"/>
    </source>
</evidence>
<dbReference type="PANTHER" id="PTHR24221">
    <property type="entry name" value="ATP-BINDING CASSETTE SUB-FAMILY B"/>
    <property type="match status" value="1"/>
</dbReference>
<evidence type="ECO:0000256" key="11">
    <source>
        <dbReference type="ARBA" id="ARBA00022989"/>
    </source>
</evidence>
<dbReference type="SUPFAM" id="SSF52540">
    <property type="entry name" value="P-loop containing nucleoside triphosphate hydrolases"/>
    <property type="match status" value="1"/>
</dbReference>
<dbReference type="InterPro" id="IPR027417">
    <property type="entry name" value="P-loop_NTPase"/>
</dbReference>
<dbReference type="GO" id="GO:0016887">
    <property type="term" value="F:ATP hydrolysis activity"/>
    <property type="evidence" value="ECO:0007669"/>
    <property type="project" value="InterPro"/>
</dbReference>
<feature type="transmembrane region" description="Helical" evidence="16">
    <location>
        <begin position="213"/>
        <end position="230"/>
    </location>
</feature>
<evidence type="ECO:0000256" key="4">
    <source>
        <dbReference type="ARBA" id="ARBA00022519"/>
    </source>
</evidence>
<dbReference type="PANTHER" id="PTHR24221:SF654">
    <property type="entry name" value="ATP-BINDING CASSETTE SUB-FAMILY B MEMBER 6"/>
    <property type="match status" value="1"/>
</dbReference>
<evidence type="ECO:0000256" key="5">
    <source>
        <dbReference type="ARBA" id="ARBA00022692"/>
    </source>
</evidence>
<gene>
    <name evidence="20" type="ORF">DFR67_10550</name>
</gene>
<evidence type="ECO:0000256" key="3">
    <source>
        <dbReference type="ARBA" id="ARBA00022475"/>
    </source>
</evidence>
<dbReference type="PROSITE" id="PS50990">
    <property type="entry name" value="PEPTIDASE_C39"/>
    <property type="match status" value="1"/>
</dbReference>
<keyword evidence="5 16" id="KW-0812">Transmembrane</keyword>
<evidence type="ECO:0000256" key="13">
    <source>
        <dbReference type="ARBA" id="ARBA00023455"/>
    </source>
</evidence>
<dbReference type="Gene3D" id="3.90.70.10">
    <property type="entry name" value="Cysteine proteinases"/>
    <property type="match status" value="1"/>
</dbReference>
<comment type="subcellular location">
    <subcellularLocation>
        <location evidence="1">Cell inner membrane</location>
        <topology evidence="1">Multi-pass membrane protein</topology>
    </subcellularLocation>
</comment>
<dbReference type="SMART" id="SM00382">
    <property type="entry name" value="AAA"/>
    <property type="match status" value="1"/>
</dbReference>
<evidence type="ECO:0000256" key="2">
    <source>
        <dbReference type="ARBA" id="ARBA00022448"/>
    </source>
</evidence>
<dbReference type="GO" id="GO:0140359">
    <property type="term" value="F:ABC-type transporter activity"/>
    <property type="evidence" value="ECO:0007669"/>
    <property type="project" value="InterPro"/>
</dbReference>
<dbReference type="Gene3D" id="3.40.50.300">
    <property type="entry name" value="P-loop containing nucleotide triphosphate hydrolases"/>
    <property type="match status" value="1"/>
</dbReference>
<feature type="transmembrane region" description="Helical" evidence="16">
    <location>
        <begin position="399"/>
        <end position="422"/>
    </location>
</feature>
<feature type="domain" description="ABC transporter" evidence="17">
    <location>
        <begin position="490"/>
        <end position="722"/>
    </location>
</feature>
<keyword evidence="3" id="KW-1003">Cell membrane</keyword>
<evidence type="ECO:0000256" key="15">
    <source>
        <dbReference type="ARBA" id="ARBA00061644"/>
    </source>
</evidence>
<dbReference type="AlphaFoldDB" id="A0A318RQW4"/>
<dbReference type="GO" id="GO:0005524">
    <property type="term" value="F:ATP binding"/>
    <property type="evidence" value="ECO:0007669"/>
    <property type="project" value="UniProtKB-KW"/>
</dbReference>
<dbReference type="InterPro" id="IPR036640">
    <property type="entry name" value="ABC1_TM_sf"/>
</dbReference>
<dbReference type="Gene3D" id="1.20.1560.10">
    <property type="entry name" value="ABC transporter type 1, transmembrane domain"/>
    <property type="match status" value="1"/>
</dbReference>
<dbReference type="PROSITE" id="PS50929">
    <property type="entry name" value="ABC_TM1F"/>
    <property type="match status" value="1"/>
</dbReference>
<dbReference type="FunFam" id="3.40.50.300:FF:000299">
    <property type="entry name" value="ABC transporter ATP-binding protein/permease"/>
    <property type="match status" value="1"/>
</dbReference>
<evidence type="ECO:0000259" key="19">
    <source>
        <dbReference type="PROSITE" id="PS50990"/>
    </source>
</evidence>
<feature type="domain" description="ABC transmembrane type-1" evidence="18">
    <location>
        <begin position="178"/>
        <end position="459"/>
    </location>
</feature>
<dbReference type="InterPro" id="IPR011527">
    <property type="entry name" value="ABC1_TM_dom"/>
</dbReference>
<dbReference type="InterPro" id="IPR003439">
    <property type="entry name" value="ABC_transporter-like_ATP-bd"/>
</dbReference>
<evidence type="ECO:0000313" key="20">
    <source>
        <dbReference type="EMBL" id="PYE17905.1"/>
    </source>
</evidence>
<comment type="similarity">
    <text evidence="15">Belongs to the ABC transporter superfamily. Lipid exporter (TC 3.A.1.106) family.</text>
</comment>
<evidence type="ECO:0000256" key="14">
    <source>
        <dbReference type="ARBA" id="ARBA00043264"/>
    </source>
</evidence>
<evidence type="ECO:0000256" key="6">
    <source>
        <dbReference type="ARBA" id="ARBA00022741"/>
    </source>
</evidence>
<dbReference type="Proteomes" id="UP000247591">
    <property type="component" value="Unassembled WGS sequence"/>
</dbReference>
<keyword evidence="4" id="KW-0997">Cell inner membrane</keyword>
<proteinExistence type="inferred from homology"/>
<keyword evidence="8" id="KW-0067">ATP-binding</keyword>
<dbReference type="InterPro" id="IPR039421">
    <property type="entry name" value="Type_1_exporter"/>
</dbReference>
<dbReference type="Pfam" id="PF00664">
    <property type="entry name" value="ABC_membrane"/>
    <property type="match status" value="1"/>
</dbReference>
<dbReference type="InterPro" id="IPR017871">
    <property type="entry name" value="ABC_transporter-like_CS"/>
</dbReference>
<dbReference type="GO" id="GO:0008234">
    <property type="term" value="F:cysteine-type peptidase activity"/>
    <property type="evidence" value="ECO:0007669"/>
    <property type="project" value="UniProtKB-KW"/>
</dbReference>
<evidence type="ECO:0000256" key="10">
    <source>
        <dbReference type="ARBA" id="ARBA00022967"/>
    </source>
</evidence>
<keyword evidence="21" id="KW-1185">Reference proteome</keyword>
<dbReference type="GO" id="GO:0043213">
    <property type="term" value="P:bacteriocin transport"/>
    <property type="evidence" value="ECO:0007669"/>
    <property type="project" value="UniProtKB-KW"/>
</dbReference>
<keyword evidence="2" id="KW-0813">Transport</keyword>
<keyword evidence="6" id="KW-0547">Nucleotide-binding</keyword>
<dbReference type="GO" id="GO:0034040">
    <property type="term" value="F:ATPase-coupled lipid transmembrane transporter activity"/>
    <property type="evidence" value="ECO:0007669"/>
    <property type="project" value="TreeGrafter"/>
</dbReference>
<evidence type="ECO:0000256" key="12">
    <source>
        <dbReference type="ARBA" id="ARBA00023136"/>
    </source>
</evidence>
<dbReference type="GO" id="GO:0006508">
    <property type="term" value="P:proteolysis"/>
    <property type="evidence" value="ECO:0007669"/>
    <property type="project" value="InterPro"/>
</dbReference>
<dbReference type="RefSeq" id="WP_110469310.1">
    <property type="nucleotide sequence ID" value="NZ_QJSP01000005.1"/>
</dbReference>
<name>A0A318RQW4_WILLI</name>
<dbReference type="PROSITE" id="PS50893">
    <property type="entry name" value="ABC_TRANSPORTER_2"/>
    <property type="match status" value="1"/>
</dbReference>
<evidence type="ECO:0000259" key="17">
    <source>
        <dbReference type="PROSITE" id="PS50893"/>
    </source>
</evidence>
<dbReference type="Pfam" id="PF00005">
    <property type="entry name" value="ABC_tran"/>
    <property type="match status" value="1"/>
</dbReference>
<dbReference type="EMBL" id="QJSP01000005">
    <property type="protein sequence ID" value="PYE17905.1"/>
    <property type="molecule type" value="Genomic_DNA"/>
</dbReference>
<protein>
    <submittedName>
        <fullName evidence="20">ABC-type bacteriocin/lantibiotic exporter with double-glycine peptidase domain</fullName>
    </submittedName>
</protein>
<accession>A0A318RQW4</accession>
<keyword evidence="12 16" id="KW-0472">Membrane</keyword>
<dbReference type="SUPFAM" id="SSF90123">
    <property type="entry name" value="ABC transporter transmembrane region"/>
    <property type="match status" value="1"/>
</dbReference>
<feature type="transmembrane region" description="Helical" evidence="16">
    <location>
        <begin position="176"/>
        <end position="201"/>
    </location>
</feature>
<sequence length="728" mass="79258">MNIGITRRPRAQHEPALRRVPTVMQLSQTECGLASSIALLSYYGRDEELAELRKEFEAGRDGLSAKRIGDLLRSRNMDVAIYRVRAARGLKAFLNPVILYWENYHFVVLESVGKRHAVIVDPAAGRRKVTLDELEKSFSGVAIDATPGADFERKRMPVLHEWRNIPLLTRAAARQLGVTAILAICGYAATLGLPFITQWAVNSFTSSPDSSRLSTLLALVAAAAVGFYALQVIRTHVLAHAVTLIGSHLMFGTFSRLLSLPYKYFSTRSPGELLFRLNSVNSIRDLLSARFVQGALDIGTALCVLGYMFWVSWEIGLVALGIYSLTIVVLVTTRRQVNEALDSEISQMSKSQAIQLDATVTIETIKMGGYSAQFLNRWNDEYARSLTAMKRRMRLQQGWISGLVSTIQLAGPLAMLLIGLHMVSTGTISLGAAVAIQAVSGMLFAVASSIFAAYNEFVEASRYMSRIHDITSAEPESAGGDLDTLDAASVHVDSVRFRFDKHSANVLDGVDLDIPAGAKVSLVGASGSGKSTLGRIICGLYQPTSGTIRFGGHDSRDYSTDALRSEIGYVSQEVHLHNRTVVDNLKAGATMDDDEVIAFARSLGIIDFVDALPMGYNTVISEMGANFSGGQRQRLALARTLLKRPAILVLDEATAALDSLNERRVTEILENLGCTQIIIAHRLSTVRGSDVIYVLDGGRVVECGDHDELIGSGGHYSELYGRLEPVTA</sequence>
<organism evidence="20 21">
    <name type="scientific">Williamsia limnetica</name>
    <dbReference type="NCBI Taxonomy" id="882452"/>
    <lineage>
        <taxon>Bacteria</taxon>
        <taxon>Bacillati</taxon>
        <taxon>Actinomycetota</taxon>
        <taxon>Actinomycetes</taxon>
        <taxon>Mycobacteriales</taxon>
        <taxon>Nocardiaceae</taxon>
        <taxon>Williamsia</taxon>
    </lineage>
</organism>
<keyword evidence="10" id="KW-1278">Translocase</keyword>
<feature type="transmembrane region" description="Helical" evidence="16">
    <location>
        <begin position="428"/>
        <end position="454"/>
    </location>
</feature>
<keyword evidence="14" id="KW-0080">Bacteriocin transport</keyword>
<feature type="domain" description="Peptidase C39" evidence="19">
    <location>
        <begin position="25"/>
        <end position="145"/>
    </location>
</feature>
<keyword evidence="11 16" id="KW-1133">Transmembrane helix</keyword>
<evidence type="ECO:0000256" key="16">
    <source>
        <dbReference type="SAM" id="Phobius"/>
    </source>
</evidence>
<dbReference type="Pfam" id="PF03412">
    <property type="entry name" value="Peptidase_C39"/>
    <property type="match status" value="1"/>
</dbReference>
<keyword evidence="7" id="KW-0645">Protease</keyword>
<dbReference type="GO" id="GO:0015031">
    <property type="term" value="P:protein transport"/>
    <property type="evidence" value="ECO:0007669"/>
    <property type="project" value="UniProtKB-KW"/>
</dbReference>
<evidence type="ECO:0000256" key="9">
    <source>
        <dbReference type="ARBA" id="ARBA00022927"/>
    </source>
</evidence>
<reference evidence="20 21" key="1">
    <citation type="submission" date="2018-06" db="EMBL/GenBank/DDBJ databases">
        <title>Genomic Encyclopedia of Type Strains, Phase IV (KMG-IV): sequencing the most valuable type-strain genomes for metagenomic binning, comparative biology and taxonomic classification.</title>
        <authorList>
            <person name="Goeker M."/>
        </authorList>
    </citation>
    <scope>NUCLEOTIDE SEQUENCE [LARGE SCALE GENOMIC DNA]</scope>
    <source>
        <strain evidence="20 21">DSM 45521</strain>
    </source>
</reference>
<evidence type="ECO:0000259" key="18">
    <source>
        <dbReference type="PROSITE" id="PS50929"/>
    </source>
</evidence>
<dbReference type="GO" id="GO:0005886">
    <property type="term" value="C:plasma membrane"/>
    <property type="evidence" value="ECO:0007669"/>
    <property type="project" value="UniProtKB-SubCell"/>
</dbReference>
<keyword evidence="9" id="KW-0653">Protein transport</keyword>
<comment type="caution">
    <text evidence="20">The sequence shown here is derived from an EMBL/GenBank/DDBJ whole genome shotgun (WGS) entry which is preliminary data.</text>
</comment>
<keyword evidence="7" id="KW-0378">Hydrolase</keyword>
<evidence type="ECO:0000256" key="7">
    <source>
        <dbReference type="ARBA" id="ARBA00022807"/>
    </source>
</evidence>
<feature type="transmembrane region" description="Helical" evidence="16">
    <location>
        <begin position="237"/>
        <end position="258"/>
    </location>
</feature>